<reference evidence="1 2" key="1">
    <citation type="submission" date="2020-07" db="EMBL/GenBank/DDBJ databases">
        <title>Sequencing the genomes of 1000 actinobacteria strains.</title>
        <authorList>
            <person name="Klenk H.-P."/>
        </authorList>
    </citation>
    <scope>NUCLEOTIDE SEQUENCE [LARGE SCALE GENOMIC DNA]</scope>
    <source>
        <strain evidence="1 2">DSM 29531</strain>
    </source>
</reference>
<accession>A0A853DJD5</accession>
<name>A0A853DJD5_9MICO</name>
<dbReference type="Proteomes" id="UP000571817">
    <property type="component" value="Unassembled WGS sequence"/>
</dbReference>
<dbReference type="RefSeq" id="WP_179481029.1">
    <property type="nucleotide sequence ID" value="NZ_JACCFW010000001.1"/>
</dbReference>
<keyword evidence="2" id="KW-1185">Reference proteome</keyword>
<dbReference type="AlphaFoldDB" id="A0A853DJD5"/>
<evidence type="ECO:0000313" key="1">
    <source>
        <dbReference type="EMBL" id="NYJ74830.1"/>
    </source>
</evidence>
<sequence>MLDGVTALTAAGLRKFEDDTVHVSVPSANRVRRSSGITVHRPNAVGPAVDSPVPRVLPEVACLHAAAWARTDRTAALLVSMSVQQRIVDRDRLRTAWEATTYTARRTLLDQVIRDVCDGAESLGELDFGALCTAYGLPSPDRQIRRLRPSGVAYVDAGWESVGLLVEIDGVHHLDVDSVNDDALRQNDLVLGRERVLRIPLMGLRTEPARFMRQVVRAYRQAAET</sequence>
<evidence type="ECO:0000313" key="2">
    <source>
        <dbReference type="Proteomes" id="UP000571817"/>
    </source>
</evidence>
<comment type="caution">
    <text evidence="1">The sequence shown here is derived from an EMBL/GenBank/DDBJ whole genome shotgun (WGS) entry which is preliminary data.</text>
</comment>
<organism evidence="1 2">
    <name type="scientific">Allobranchiibius huperziae</name>
    <dbReference type="NCBI Taxonomy" id="1874116"/>
    <lineage>
        <taxon>Bacteria</taxon>
        <taxon>Bacillati</taxon>
        <taxon>Actinomycetota</taxon>
        <taxon>Actinomycetes</taxon>
        <taxon>Micrococcales</taxon>
        <taxon>Dermacoccaceae</taxon>
        <taxon>Allobranchiibius</taxon>
    </lineage>
</organism>
<dbReference type="EMBL" id="JACCFW010000001">
    <property type="protein sequence ID" value="NYJ74830.1"/>
    <property type="molecule type" value="Genomic_DNA"/>
</dbReference>
<protein>
    <recommendedName>
        <fullName evidence="3">DUF559 domain-containing protein</fullName>
    </recommendedName>
</protein>
<proteinExistence type="predicted"/>
<gene>
    <name evidence="1" type="ORF">HNR15_001793</name>
</gene>
<evidence type="ECO:0008006" key="3">
    <source>
        <dbReference type="Google" id="ProtNLM"/>
    </source>
</evidence>